<dbReference type="EMBL" id="PYAW01000003">
    <property type="protein sequence ID" value="PSL46766.1"/>
    <property type="molecule type" value="Genomic_DNA"/>
</dbReference>
<feature type="binding site" evidence="5">
    <location>
        <position position="256"/>
    </location>
    <ligand>
        <name>Mn(2+)</name>
        <dbReference type="ChEBI" id="CHEBI:29035"/>
        <label>2</label>
    </ligand>
</feature>
<keyword evidence="10" id="KW-1185">Reference proteome</keyword>
<dbReference type="GO" id="GO:0019556">
    <property type="term" value="P:L-histidine catabolic process to glutamate and formamide"/>
    <property type="evidence" value="ECO:0007669"/>
    <property type="project" value="UniProtKB-UniRule"/>
</dbReference>
<feature type="binding site" evidence="5 7">
    <location>
        <position position="167"/>
    </location>
    <ligand>
        <name>Mn(2+)</name>
        <dbReference type="ChEBI" id="CHEBI:29035"/>
        <label>1</label>
    </ligand>
</feature>
<dbReference type="Gene3D" id="3.40.800.10">
    <property type="entry name" value="Ureohydrolase domain"/>
    <property type="match status" value="1"/>
</dbReference>
<dbReference type="PANTHER" id="PTHR11358">
    <property type="entry name" value="ARGINASE/AGMATINASE"/>
    <property type="match status" value="1"/>
</dbReference>
<comment type="pathway">
    <text evidence="5">Amino-acid degradation; L-histidine degradation into L-glutamate; L-glutamate from N-formimidoyl-L-glutamate (hydrolase route): step 1/1.</text>
</comment>
<feature type="binding site" evidence="5 7">
    <location>
        <position position="256"/>
    </location>
    <ligand>
        <name>Mn(2+)</name>
        <dbReference type="ChEBI" id="CHEBI:29035"/>
        <label>1</label>
    </ligand>
</feature>
<dbReference type="GO" id="GO:0033389">
    <property type="term" value="P:putrescine biosynthetic process from arginine, via agmatine"/>
    <property type="evidence" value="ECO:0007669"/>
    <property type="project" value="TreeGrafter"/>
</dbReference>
<evidence type="ECO:0000256" key="2">
    <source>
        <dbReference type="ARBA" id="ARBA00022801"/>
    </source>
</evidence>
<keyword evidence="2 5" id="KW-0378">Hydrolase</keyword>
<feature type="binding site" evidence="5">
    <location>
        <position position="165"/>
    </location>
    <ligand>
        <name>Mn(2+)</name>
        <dbReference type="ChEBI" id="CHEBI:29035"/>
        <label>2</label>
    </ligand>
</feature>
<reference evidence="9 10" key="1">
    <citation type="submission" date="2018-03" db="EMBL/GenBank/DDBJ databases">
        <title>Genomic Encyclopedia of Archaeal and Bacterial Type Strains, Phase II (KMG-II): from individual species to whole genera.</title>
        <authorList>
            <person name="Goeker M."/>
        </authorList>
    </citation>
    <scope>NUCLEOTIDE SEQUENCE [LARGE SCALE GENOMIC DNA]</scope>
    <source>
        <strain evidence="9 10">DSM 24859</strain>
    </source>
</reference>
<gene>
    <name evidence="5" type="primary">hutG</name>
    <name evidence="9" type="ORF">CLV51_103748</name>
</gene>
<evidence type="ECO:0000256" key="6">
    <source>
        <dbReference type="NCBIfam" id="TIGR01227"/>
    </source>
</evidence>
<dbReference type="AlphaFoldDB" id="A0A2P8HKN0"/>
<evidence type="ECO:0000256" key="5">
    <source>
        <dbReference type="HAMAP-Rule" id="MF_00737"/>
    </source>
</evidence>
<dbReference type="Proteomes" id="UP000240971">
    <property type="component" value="Unassembled WGS sequence"/>
</dbReference>
<keyword evidence="1 5" id="KW-0479">Metal-binding</keyword>
<dbReference type="InterPro" id="IPR005923">
    <property type="entry name" value="HutG"/>
</dbReference>
<evidence type="ECO:0000256" key="8">
    <source>
        <dbReference type="PROSITE-ProRule" id="PRU00742"/>
    </source>
</evidence>
<sequence length="335" mass="36109">MITKESYQPAVATSWTGRIDGTDADFLRWHQVIKVVDLLQAPLPVLAPNEKGMVLLGFASDEGVRRNKGRTGAAEGPAALRKVIANFPAHFNAHTILLDAGDVLCKNGQLEEAQEVLSEAVKAILTAGYLPILLGGGHEITYGHASGIRKYAQKQRVGFINFDAHFDIRVPGEEGPSSGTGFWQLAQDCKQSGDTFNYLALGIQKNGNTRQLFNIAGEEGTTYVSADAFHLNDKDTLFAAIQHFLLQVDMVYLTTCLDVFAAPFAPGVSATAYNGIMPGGLFLQCYRAILQSGKVVSADIAELNPSLDIDNRTAKLGAALIFEIVMAYCGEDLSL</sequence>
<protein>
    <recommendedName>
        <fullName evidence="5 6">Formimidoylglutamase</fullName>
        <ecNumber evidence="5 6">3.5.3.8</ecNumber>
    </recommendedName>
    <alternativeName>
        <fullName evidence="5">Formiminoglutamase</fullName>
    </alternativeName>
    <alternativeName>
        <fullName evidence="5">Formiminoglutamate hydrolase</fullName>
    </alternativeName>
</protein>
<comment type="catalytic activity">
    <reaction evidence="5">
        <text>N-formimidoyl-L-glutamate + H2O = formamide + L-glutamate</text>
        <dbReference type="Rhea" id="RHEA:22492"/>
        <dbReference type="ChEBI" id="CHEBI:15377"/>
        <dbReference type="ChEBI" id="CHEBI:16397"/>
        <dbReference type="ChEBI" id="CHEBI:29985"/>
        <dbReference type="ChEBI" id="CHEBI:58928"/>
        <dbReference type="EC" id="3.5.3.8"/>
    </reaction>
</comment>
<dbReference type="SUPFAM" id="SSF52768">
    <property type="entry name" value="Arginase/deacetylase"/>
    <property type="match status" value="1"/>
</dbReference>
<dbReference type="HAMAP" id="MF_00737">
    <property type="entry name" value="Formimidoylglutam"/>
    <property type="match status" value="1"/>
</dbReference>
<dbReference type="EC" id="3.5.3.8" evidence="5 6"/>
<evidence type="ECO:0000313" key="9">
    <source>
        <dbReference type="EMBL" id="PSL46766.1"/>
    </source>
</evidence>
<comment type="function">
    <text evidence="5">Catalyzes the conversion of N-formimidoyl-L-glutamate to L-glutamate and formamide.</text>
</comment>
<evidence type="ECO:0000256" key="1">
    <source>
        <dbReference type="ARBA" id="ARBA00022723"/>
    </source>
</evidence>
<name>A0A2P8HKN0_CHINA</name>
<dbReference type="Pfam" id="PF00491">
    <property type="entry name" value="Arginase"/>
    <property type="match status" value="1"/>
</dbReference>
<dbReference type="GO" id="GO:0019557">
    <property type="term" value="P:L-histidine catabolic process to glutamate and formate"/>
    <property type="evidence" value="ECO:0007669"/>
    <property type="project" value="UniProtKB-UniPathway"/>
</dbReference>
<dbReference type="GO" id="GO:0008783">
    <property type="term" value="F:agmatinase activity"/>
    <property type="evidence" value="ECO:0007669"/>
    <property type="project" value="TreeGrafter"/>
</dbReference>
<dbReference type="OrthoDB" id="9788689at2"/>
<comment type="caution">
    <text evidence="9">The sequence shown here is derived from an EMBL/GenBank/DDBJ whole genome shotgun (WGS) entry which is preliminary data.</text>
</comment>
<dbReference type="PANTHER" id="PTHR11358:SF35">
    <property type="entry name" value="FORMIMIDOYLGLUTAMASE"/>
    <property type="match status" value="1"/>
</dbReference>
<dbReference type="PIRSF" id="PIRSF036979">
    <property type="entry name" value="Arginase"/>
    <property type="match status" value="1"/>
</dbReference>
<feature type="binding site" evidence="5 7">
    <location>
        <position position="163"/>
    </location>
    <ligand>
        <name>Mn(2+)</name>
        <dbReference type="ChEBI" id="CHEBI:29035"/>
        <label>1</label>
    </ligand>
</feature>
<dbReference type="UniPathway" id="UPA00379">
    <property type="reaction ID" value="UER00552"/>
</dbReference>
<dbReference type="NCBIfam" id="TIGR01227">
    <property type="entry name" value="hutG"/>
    <property type="match status" value="1"/>
</dbReference>
<proteinExistence type="inferred from homology"/>
<dbReference type="RefSeq" id="WP_106529522.1">
    <property type="nucleotide sequence ID" value="NZ_PYAW01000003.1"/>
</dbReference>
<keyword evidence="4 5" id="KW-0464">Manganese</keyword>
<accession>A0A2P8HKN0</accession>
<dbReference type="CDD" id="cd09988">
    <property type="entry name" value="Formimidoylglutamase"/>
    <property type="match status" value="1"/>
</dbReference>
<evidence type="ECO:0000256" key="7">
    <source>
        <dbReference type="PIRSR" id="PIRSR036979-1"/>
    </source>
</evidence>
<dbReference type="InterPro" id="IPR006035">
    <property type="entry name" value="Ureohydrolase"/>
</dbReference>
<evidence type="ECO:0000313" key="10">
    <source>
        <dbReference type="Proteomes" id="UP000240971"/>
    </source>
</evidence>
<feature type="binding site" evidence="5">
    <location>
        <position position="163"/>
    </location>
    <ligand>
        <name>Mn(2+)</name>
        <dbReference type="ChEBI" id="CHEBI:29035"/>
        <label>2</label>
    </ligand>
</feature>
<dbReference type="PROSITE" id="PS51409">
    <property type="entry name" value="ARGINASE_2"/>
    <property type="match status" value="1"/>
</dbReference>
<feature type="binding site" evidence="7">
    <location>
        <position position="258"/>
    </location>
    <ligand>
        <name>Mn(2+)</name>
        <dbReference type="ChEBI" id="CHEBI:29035"/>
        <label>1</label>
    </ligand>
</feature>
<dbReference type="GO" id="GO:0050415">
    <property type="term" value="F:formimidoylglutamase activity"/>
    <property type="evidence" value="ECO:0007669"/>
    <property type="project" value="UniProtKB-UniRule"/>
</dbReference>
<dbReference type="GO" id="GO:0030145">
    <property type="term" value="F:manganese ion binding"/>
    <property type="evidence" value="ECO:0007669"/>
    <property type="project" value="UniProtKB-UniRule"/>
</dbReference>
<feature type="binding site" evidence="5 7">
    <location>
        <position position="138"/>
    </location>
    <ligand>
        <name>Mn(2+)</name>
        <dbReference type="ChEBI" id="CHEBI:29035"/>
        <label>1</label>
    </ligand>
</feature>
<evidence type="ECO:0000256" key="3">
    <source>
        <dbReference type="ARBA" id="ARBA00022808"/>
    </source>
</evidence>
<organism evidence="9 10">
    <name type="scientific">Chitinophaga niastensis</name>
    <dbReference type="NCBI Taxonomy" id="536980"/>
    <lineage>
        <taxon>Bacteria</taxon>
        <taxon>Pseudomonadati</taxon>
        <taxon>Bacteroidota</taxon>
        <taxon>Chitinophagia</taxon>
        <taxon>Chitinophagales</taxon>
        <taxon>Chitinophagaceae</taxon>
        <taxon>Chitinophaga</taxon>
    </lineage>
</organism>
<feature type="binding site" evidence="7">
    <location>
        <position position="165"/>
    </location>
    <ligand>
        <name>Mn(2+)</name>
        <dbReference type="ChEBI" id="CHEBI:29035"/>
        <label>1</label>
    </ligand>
</feature>
<comment type="similarity">
    <text evidence="5 8">Belongs to the arginase family.</text>
</comment>
<comment type="cofactor">
    <cofactor evidence="5 7">
        <name>Mn(2+)</name>
        <dbReference type="ChEBI" id="CHEBI:29035"/>
    </cofactor>
    <text evidence="5 7">Binds 2 manganese ions per subunit.</text>
</comment>
<evidence type="ECO:0000256" key="4">
    <source>
        <dbReference type="ARBA" id="ARBA00023211"/>
    </source>
</evidence>
<keyword evidence="3 5" id="KW-0369">Histidine metabolism</keyword>
<feature type="binding site" evidence="5">
    <location>
        <position position="258"/>
    </location>
    <ligand>
        <name>Mn(2+)</name>
        <dbReference type="ChEBI" id="CHEBI:29035"/>
        <label>2</label>
    </ligand>
</feature>
<dbReference type="InterPro" id="IPR023696">
    <property type="entry name" value="Ureohydrolase_dom_sf"/>
</dbReference>